<dbReference type="AlphaFoldDB" id="A0AAD1Z4T3"/>
<gene>
    <name evidence="2" type="ORF">FPE_LOCUS10662</name>
</gene>
<dbReference type="Proteomes" id="UP000834106">
    <property type="component" value="Chromosome 6"/>
</dbReference>
<feature type="chain" id="PRO_5042039484" description="Retrovirus-related Pol polyprotein from transposon TNT 1-94" evidence="1">
    <location>
        <begin position="20"/>
        <end position="138"/>
    </location>
</feature>
<evidence type="ECO:0000313" key="2">
    <source>
        <dbReference type="EMBL" id="CAI9763232.1"/>
    </source>
</evidence>
<dbReference type="EMBL" id="OU503041">
    <property type="protein sequence ID" value="CAI9763232.1"/>
    <property type="molecule type" value="Genomic_DNA"/>
</dbReference>
<evidence type="ECO:0000256" key="1">
    <source>
        <dbReference type="SAM" id="SignalP"/>
    </source>
</evidence>
<protein>
    <recommendedName>
        <fullName evidence="4">Retrovirus-related Pol polyprotein from transposon TNT 1-94</fullName>
    </recommendedName>
</protein>
<keyword evidence="3" id="KW-1185">Reference proteome</keyword>
<keyword evidence="1" id="KW-0732">Signal</keyword>
<organism evidence="2 3">
    <name type="scientific">Fraxinus pennsylvanica</name>
    <dbReference type="NCBI Taxonomy" id="56036"/>
    <lineage>
        <taxon>Eukaryota</taxon>
        <taxon>Viridiplantae</taxon>
        <taxon>Streptophyta</taxon>
        <taxon>Embryophyta</taxon>
        <taxon>Tracheophyta</taxon>
        <taxon>Spermatophyta</taxon>
        <taxon>Magnoliopsida</taxon>
        <taxon>eudicotyledons</taxon>
        <taxon>Gunneridae</taxon>
        <taxon>Pentapetalae</taxon>
        <taxon>asterids</taxon>
        <taxon>lamiids</taxon>
        <taxon>Lamiales</taxon>
        <taxon>Oleaceae</taxon>
        <taxon>Oleeae</taxon>
        <taxon>Fraxinus</taxon>
    </lineage>
</organism>
<evidence type="ECO:0008006" key="4">
    <source>
        <dbReference type="Google" id="ProtNLM"/>
    </source>
</evidence>
<proteinExistence type="predicted"/>
<sequence length="138" mass="15710">MNLLWFVVHLLGILIKLRSRIIQTHVELEIGSDEQSEIAEQSIIDQSSSELTDSNILPTFPTPPIPRYSIAKDRPFRQIRPPQKYGEADLVAYALSVAEDIDSTNEPAIYSEAIICSNSYRWMIAMQKEMESLNKNNT</sequence>
<name>A0AAD1Z4T3_9LAMI</name>
<evidence type="ECO:0000313" key="3">
    <source>
        <dbReference type="Proteomes" id="UP000834106"/>
    </source>
</evidence>
<feature type="signal peptide" evidence="1">
    <location>
        <begin position="1"/>
        <end position="19"/>
    </location>
</feature>
<reference evidence="2" key="1">
    <citation type="submission" date="2023-05" db="EMBL/GenBank/DDBJ databases">
        <authorList>
            <person name="Huff M."/>
        </authorList>
    </citation>
    <scope>NUCLEOTIDE SEQUENCE</scope>
</reference>
<accession>A0AAD1Z4T3</accession>